<keyword evidence="5" id="KW-1161">Viral attachment to host cell</keyword>
<proteinExistence type="inferred from homology"/>
<keyword evidence="3" id="KW-0946">Virion</keyword>
<evidence type="ECO:0000256" key="7">
    <source>
        <dbReference type="ARBA" id="ARBA00035610"/>
    </source>
</evidence>
<protein>
    <recommendedName>
        <fullName evidence="10">Long tail fiber protein Gp37</fullName>
    </recommendedName>
    <alternativeName>
        <fullName evidence="6">Receptor-recognizing protein</fullName>
    </alternativeName>
</protein>
<dbReference type="InterPro" id="IPR005601">
    <property type="entry name" value="Tail_fibre_p36"/>
</dbReference>
<dbReference type="Proteomes" id="UP000832072">
    <property type="component" value="Segment"/>
</dbReference>
<accession>A0AAE9K593</accession>
<evidence type="ECO:0000259" key="11">
    <source>
        <dbReference type="PROSITE" id="PS51688"/>
    </source>
</evidence>
<evidence type="ECO:0000256" key="6">
    <source>
        <dbReference type="ARBA" id="ARBA00033188"/>
    </source>
</evidence>
<keyword evidence="3" id="KW-1230">Viral tail fiber protein</keyword>
<comment type="function">
    <text evidence="7">The C-terminal chaperone protein mediates homotrimerization and proper folding of the catalytic trimer.</text>
</comment>
<evidence type="ECO:0000313" key="12">
    <source>
        <dbReference type="EMBL" id="UNY47047.1"/>
    </source>
</evidence>
<comment type="subcellular location">
    <subcellularLocation>
        <location evidence="1">Virion</location>
    </subcellularLocation>
</comment>
<dbReference type="GO" id="GO:0019062">
    <property type="term" value="P:virion attachment to host cell"/>
    <property type="evidence" value="ECO:0007669"/>
    <property type="project" value="UniProtKB-KW"/>
</dbReference>
<keyword evidence="4" id="KW-1227">Viral tail protein</keyword>
<dbReference type="InterPro" id="IPR030392">
    <property type="entry name" value="S74_ICA"/>
</dbReference>
<evidence type="ECO:0000256" key="4">
    <source>
        <dbReference type="ARBA" id="ARBA00022732"/>
    </source>
</evidence>
<comment type="similarity">
    <text evidence="8">Belongs to the S16-like long tail fiber protein Gp37 family.</text>
</comment>
<evidence type="ECO:0000313" key="13">
    <source>
        <dbReference type="Proteomes" id="UP000832072"/>
    </source>
</evidence>
<sequence>MALLKSGSTVGGNLIWHQGILPIVPAGDSVFFKNYKIYSEKDKPSKAEVGLGNVTNDAQVKKSGDTMTGNLKIDTVGNAILDLKSIRIRADTSDQLVLSTEKKTMYFRVNGNDSSEGQMTIDNSGTVRGSRFIVTDAQNGSAGALTRKDYVDGKVTALEQSDTNLTNTKVAKAGDTMTGNLTAPVFLLSAGQNSAANAATRKDYVDGRANEKVAKAGDTMTGLLSANQGVSVNSSGSNKTNGIYPGNGDASTWETCNVDIKSWYGIGIRSDLGDGKRTVVINARTGDVSTKGTFASETNVRSPRIDTDVIYRRSGTAFVAADGNLNLVFSGGSHSSGFKNGYLLEQIKGFLDTKPTFKQSLGANRQLNDVREPGFYYQDANANTSAALNYPENAAGSLEVYQAAGIIQIYRVYNTGRSYQRAFYSNGPWTAWTRNFSYGDPALAIGYQGVSGLGDNSIAIGDNDTGFRQVGDGILEVVANSQRVGQFTTGHAYFDKEILGPTIVSRSGSIYSRGDGNSHFWLQTSNGTEKGVIYSGADKVFHYRCSGGSHVFENRINISNPGGQESVRVNNQITGERGCMVGGLVQRGGWGDWRSRGAGMLVETNSEGASNVWKAVHWGRDWIAGMDIYSDPGGVYQAQLHVGGANFLYNNAGDFQSHRDVNANNVYIRSDERLKNNFRKIENAVDKVEQLTGFVYDKKISLEAEDYTETEAGIIAQSLQKVLPEAVSEREGLLNVSSAGVNALLINAINELSERLKKLEGEK</sequence>
<evidence type="ECO:0000256" key="8">
    <source>
        <dbReference type="ARBA" id="ARBA00035637"/>
    </source>
</evidence>
<organism evidence="12 13">
    <name type="scientific">Cronobacter phage LPCS28</name>
    <dbReference type="NCBI Taxonomy" id="2924885"/>
    <lineage>
        <taxon>Viruses</taxon>
        <taxon>Duplodnaviria</taxon>
        <taxon>Heunggongvirae</taxon>
        <taxon>Uroviricota</taxon>
        <taxon>Caudoviricetes</taxon>
        <taxon>Pantevenvirales</taxon>
        <taxon>Straboviridae</taxon>
        <taxon>Nanhuvirus</taxon>
        <taxon>Nanhuvirus LPCS28</taxon>
    </lineage>
</organism>
<evidence type="ECO:0000256" key="9">
    <source>
        <dbReference type="ARBA" id="ARBA00035669"/>
    </source>
</evidence>
<keyword evidence="5" id="KW-1160">Virus entry into host cell</keyword>
<dbReference type="CDD" id="cd19958">
    <property type="entry name" value="pyocin_knob"/>
    <property type="match status" value="1"/>
</dbReference>
<reference evidence="12 13" key="1">
    <citation type="submission" date="2022-02" db="EMBL/GenBank/DDBJ databases">
        <authorList>
            <person name="Tian F."/>
            <person name="Li J."/>
            <person name="Li F."/>
            <person name="Tong Y."/>
        </authorList>
    </citation>
    <scope>NUCLEOTIDE SEQUENCE [LARGE SCALE GENOMIC DNA]</scope>
</reference>
<keyword evidence="2" id="KW-0945">Host-virus interaction</keyword>
<evidence type="ECO:0000256" key="1">
    <source>
        <dbReference type="ARBA" id="ARBA00004328"/>
    </source>
</evidence>
<evidence type="ECO:0000256" key="10">
    <source>
        <dbReference type="ARBA" id="ARBA00035705"/>
    </source>
</evidence>
<gene>
    <name evidence="12" type="ORF">EHEKIMEA_00165</name>
</gene>
<comment type="subunit">
    <text evidence="9">Homotrimer. Interacts with the receptor-recognizing protein Gp38.</text>
</comment>
<dbReference type="GO" id="GO:0098024">
    <property type="term" value="C:virus tail, fiber"/>
    <property type="evidence" value="ECO:0007669"/>
    <property type="project" value="UniProtKB-KW"/>
</dbReference>
<dbReference type="PROSITE" id="PS51688">
    <property type="entry name" value="ICA"/>
    <property type="match status" value="1"/>
</dbReference>
<name>A0AAE9K593_9CAUD</name>
<feature type="domain" description="Peptidase S74" evidence="11">
    <location>
        <begin position="670"/>
        <end position="763"/>
    </location>
</feature>
<evidence type="ECO:0000256" key="5">
    <source>
        <dbReference type="ARBA" id="ARBA00022804"/>
    </source>
</evidence>
<evidence type="ECO:0000256" key="3">
    <source>
        <dbReference type="ARBA" id="ARBA00022672"/>
    </source>
</evidence>
<keyword evidence="13" id="KW-1185">Reference proteome</keyword>
<dbReference type="Pfam" id="PF03903">
    <property type="entry name" value="Phage_T4_gp36"/>
    <property type="match status" value="1"/>
</dbReference>
<dbReference type="EMBL" id="OM638103">
    <property type="protein sequence ID" value="UNY47047.1"/>
    <property type="molecule type" value="Genomic_DNA"/>
</dbReference>
<evidence type="ECO:0000256" key="2">
    <source>
        <dbReference type="ARBA" id="ARBA00022581"/>
    </source>
</evidence>
<dbReference type="Pfam" id="PF13884">
    <property type="entry name" value="Peptidase_S74"/>
    <property type="match status" value="1"/>
</dbReference>